<name>A5TTZ4_FUSNP</name>
<accession>A5TTZ4</accession>
<sequence length="255" mass="29007">MERVNSENSHCNKNLNNYREERMIKKIFMCIMLVLAFTACQSLNYVKEKNETIQLVVKGNDNNIYMLGNNYDYQFSGKDADRLLRLSNFPKELNFSREQLKNASVNIHVDARNGSVGLDFGSRITINKKSGNNANYEKEQKVFYENLKNELNRRKVRYKIEENSGEWVIILLDVPYFEGKVVKLQNRNEFLEKGKGQYINVPSKLYLTDPPSQATEGAVGGLMGAVAVPVMAVLAIPALVVVPFLLPFMKIGNTP</sequence>
<protein>
    <submittedName>
        <fullName evidence="2">Uncharacterized protein</fullName>
    </submittedName>
</protein>
<evidence type="ECO:0000256" key="1">
    <source>
        <dbReference type="SAM" id="Phobius"/>
    </source>
</evidence>
<reference evidence="2" key="2">
    <citation type="submission" date="2007-05" db="EMBL/GenBank/DDBJ databases">
        <title>Genome sequence of Fusobacterium nucleatum subspecies polymorphum - a genetically tractable Fusobacterium.</title>
        <authorList>
            <person name="Karpathy S.E."/>
            <person name="Xiang Q."/>
            <person name="Gioia J."/>
            <person name="Jiang H."/>
            <person name="Liu Y."/>
            <person name="Petrosino J.F."/>
            <person name="Yerrapragada S."/>
            <person name="Fox G.E."/>
            <person name="Kinder Haake S."/>
            <person name="Weinstock G.M."/>
            <person name="Highlander S.K."/>
        </authorList>
    </citation>
    <scope>NUCLEOTIDE SEQUENCE [LARGE SCALE GENOMIC DNA]</scope>
    <source>
        <strain evidence="2">ATCC 10953</strain>
    </source>
</reference>
<dbReference type="eggNOG" id="ENOG5033QDZ">
    <property type="taxonomic scope" value="Bacteria"/>
</dbReference>
<feature type="transmembrane region" description="Helical" evidence="1">
    <location>
        <begin position="222"/>
        <end position="246"/>
    </location>
</feature>
<dbReference type="HOGENOM" id="CLU_103290_0_0_0"/>
<dbReference type="AlphaFoldDB" id="A5TTZ4"/>
<keyword evidence="1" id="KW-1133">Transmembrane helix</keyword>
<feature type="transmembrane region" description="Helical" evidence="1">
    <location>
        <begin position="27"/>
        <end position="46"/>
    </location>
</feature>
<dbReference type="EMBL" id="CM000440">
    <property type="protein sequence ID" value="EDK88369.1"/>
    <property type="molecule type" value="Genomic_DNA"/>
</dbReference>
<keyword evidence="1" id="KW-0472">Membrane</keyword>
<gene>
    <name evidence="2" type="ORF">FNP_0562</name>
</gene>
<keyword evidence="1" id="KW-0812">Transmembrane</keyword>
<dbReference type="Proteomes" id="UP000001921">
    <property type="component" value="Chromosome"/>
</dbReference>
<organism evidence="2">
    <name type="scientific">Fusobacterium polymorphum ATCC 10953</name>
    <dbReference type="NCBI Taxonomy" id="393480"/>
    <lineage>
        <taxon>Bacteria</taxon>
        <taxon>Fusobacteriati</taxon>
        <taxon>Fusobacteriota</taxon>
        <taxon>Fusobacteriia</taxon>
        <taxon>Fusobacteriales</taxon>
        <taxon>Fusobacteriaceae</taxon>
        <taxon>Fusobacterium</taxon>
    </lineage>
</organism>
<proteinExistence type="predicted"/>
<evidence type="ECO:0000313" key="2">
    <source>
        <dbReference type="EMBL" id="EDK88369.1"/>
    </source>
</evidence>
<reference evidence="2" key="1">
    <citation type="submission" date="2006-07" db="EMBL/GenBank/DDBJ databases">
        <authorList>
            <person name="Qin X."/>
            <person name="Weinstock G.M."/>
        </authorList>
    </citation>
    <scope>NUCLEOTIDE SEQUENCE [LARGE SCALE GENOMIC DNA]</scope>
    <source>
        <strain evidence="2">ATCC 10953</strain>
    </source>
</reference>